<dbReference type="AlphaFoldDB" id="Q84QK9"/>
<evidence type="ECO:0000256" key="5">
    <source>
        <dbReference type="ARBA" id="ARBA00022989"/>
    </source>
</evidence>
<protein>
    <submittedName>
        <fullName evidence="8">Uncharacterized protein</fullName>
    </submittedName>
</protein>
<keyword evidence="5" id="KW-1133">Transmembrane helix</keyword>
<evidence type="ECO:0000256" key="6">
    <source>
        <dbReference type="ARBA" id="ARBA00023136"/>
    </source>
</evidence>
<keyword evidence="4" id="KW-0812">Transmembrane</keyword>
<reference evidence="9" key="1">
    <citation type="journal article" date="2005" name="Nature">
        <title>The map-based sequence of the rice genome.</title>
        <authorList>
            <consortium name="International rice genome sequencing project (IRGSP)"/>
            <person name="Matsumoto T."/>
            <person name="Wu J."/>
            <person name="Kanamori H."/>
            <person name="Katayose Y."/>
            <person name="Fujisawa M."/>
            <person name="Namiki N."/>
            <person name="Mizuno H."/>
            <person name="Yamamoto K."/>
            <person name="Antonio B.A."/>
            <person name="Baba T."/>
            <person name="Sakata K."/>
            <person name="Nagamura Y."/>
            <person name="Aoki H."/>
            <person name="Arikawa K."/>
            <person name="Arita K."/>
            <person name="Bito T."/>
            <person name="Chiden Y."/>
            <person name="Fujitsuka N."/>
            <person name="Fukunaka R."/>
            <person name="Hamada M."/>
            <person name="Harada C."/>
            <person name="Hayashi A."/>
            <person name="Hijishita S."/>
            <person name="Honda M."/>
            <person name="Hosokawa S."/>
            <person name="Ichikawa Y."/>
            <person name="Idonuma A."/>
            <person name="Iijima M."/>
            <person name="Ikeda M."/>
            <person name="Ikeno M."/>
            <person name="Ito K."/>
            <person name="Ito S."/>
            <person name="Ito T."/>
            <person name="Ito Y."/>
            <person name="Ito Y."/>
            <person name="Iwabuchi A."/>
            <person name="Kamiya K."/>
            <person name="Karasawa W."/>
            <person name="Kurita K."/>
            <person name="Katagiri S."/>
            <person name="Kikuta A."/>
            <person name="Kobayashi H."/>
            <person name="Kobayashi N."/>
            <person name="Machita K."/>
            <person name="Maehara T."/>
            <person name="Masukawa M."/>
            <person name="Mizubayashi T."/>
            <person name="Mukai Y."/>
            <person name="Nagasaki H."/>
            <person name="Nagata Y."/>
            <person name="Naito S."/>
            <person name="Nakashima M."/>
            <person name="Nakama Y."/>
            <person name="Nakamichi Y."/>
            <person name="Nakamura M."/>
            <person name="Meguro A."/>
            <person name="Negishi M."/>
            <person name="Ohta I."/>
            <person name="Ohta T."/>
            <person name="Okamoto M."/>
            <person name="Ono N."/>
            <person name="Saji S."/>
            <person name="Sakaguchi M."/>
            <person name="Sakai K."/>
            <person name="Shibata M."/>
            <person name="Shimokawa T."/>
            <person name="Song J."/>
            <person name="Takazaki Y."/>
            <person name="Terasawa K."/>
            <person name="Tsugane M."/>
            <person name="Tsuji K."/>
            <person name="Ueda S."/>
            <person name="Waki K."/>
            <person name="Yamagata H."/>
            <person name="Yamamoto M."/>
            <person name="Yamamoto S."/>
            <person name="Yamane H."/>
            <person name="Yoshiki S."/>
            <person name="Yoshihara R."/>
            <person name="Yukawa K."/>
            <person name="Zhong H."/>
            <person name="Yano M."/>
            <person name="Yuan Q."/>
            <person name="Ouyang S."/>
            <person name="Liu J."/>
            <person name="Jones K.M."/>
            <person name="Gansberger K."/>
            <person name="Moffat K."/>
            <person name="Hill J."/>
            <person name="Bera J."/>
            <person name="Fadrosh D."/>
            <person name="Jin S."/>
            <person name="Johri S."/>
            <person name="Kim M."/>
            <person name="Overton L."/>
            <person name="Reardon M."/>
            <person name="Tsitrin T."/>
            <person name="Vuong H."/>
            <person name="Weaver B."/>
            <person name="Ciecko A."/>
            <person name="Tallon L."/>
            <person name="Jackson J."/>
            <person name="Pai G."/>
            <person name="Aken S.V."/>
            <person name="Utterback T."/>
            <person name="Reidmuller S."/>
            <person name="Feldblyum T."/>
            <person name="Hsiao J."/>
            <person name="Zismann V."/>
            <person name="Iobst S."/>
            <person name="de Vazeille A.R."/>
            <person name="Buell C.R."/>
            <person name="Ying K."/>
            <person name="Li Y."/>
            <person name="Lu T."/>
            <person name="Huang Y."/>
            <person name="Zhao Q."/>
            <person name="Feng Q."/>
            <person name="Zhang L."/>
            <person name="Zhu J."/>
            <person name="Weng Q."/>
            <person name="Mu J."/>
            <person name="Lu Y."/>
            <person name="Fan D."/>
            <person name="Liu Y."/>
            <person name="Guan J."/>
            <person name="Zhang Y."/>
            <person name="Yu S."/>
            <person name="Liu X."/>
            <person name="Zhang Y."/>
            <person name="Hong G."/>
            <person name="Han B."/>
            <person name="Choisne N."/>
            <person name="Demange N."/>
            <person name="Orjeda G."/>
            <person name="Samain S."/>
            <person name="Cattolico L."/>
            <person name="Pelletier E."/>
            <person name="Couloux A."/>
            <person name="Segurens B."/>
            <person name="Wincker P."/>
            <person name="D'Hont A."/>
            <person name="Scarpelli C."/>
            <person name="Weissenbach J."/>
            <person name="Salanoubat M."/>
            <person name="Quetier F."/>
            <person name="Yu Y."/>
            <person name="Kim H.R."/>
            <person name="Rambo T."/>
            <person name="Currie J."/>
            <person name="Collura K."/>
            <person name="Luo M."/>
            <person name="Yang T."/>
            <person name="Ammiraju J.S.S."/>
            <person name="Engler F."/>
            <person name="Soderlund C."/>
            <person name="Wing R.A."/>
            <person name="Palmer L.E."/>
            <person name="de la Bastide M."/>
            <person name="Spiegel L."/>
            <person name="Nascimento L."/>
            <person name="Zutavern T."/>
            <person name="O'Shaughnessy A."/>
            <person name="Dike S."/>
            <person name="Dedhia N."/>
            <person name="Preston R."/>
            <person name="Balija V."/>
            <person name="McCombie W.R."/>
            <person name="Chow T."/>
            <person name="Chen H."/>
            <person name="Chung M."/>
            <person name="Chen C."/>
            <person name="Shaw J."/>
            <person name="Wu H."/>
            <person name="Hsiao K."/>
            <person name="Chao Y."/>
            <person name="Chu M."/>
            <person name="Cheng C."/>
            <person name="Hour A."/>
            <person name="Lee P."/>
            <person name="Lin S."/>
            <person name="Lin Y."/>
            <person name="Liou J."/>
            <person name="Liu S."/>
            <person name="Hsing Y."/>
            <person name="Raghuvanshi S."/>
            <person name="Mohanty A."/>
            <person name="Bharti A.K."/>
            <person name="Gaur A."/>
            <person name="Gupta V."/>
            <person name="Kumar D."/>
            <person name="Ravi V."/>
            <person name="Vij S."/>
            <person name="Kapur A."/>
            <person name="Khurana P."/>
            <person name="Khurana P."/>
            <person name="Khurana J.P."/>
            <person name="Tyagi A.K."/>
            <person name="Gaikwad K."/>
            <person name="Singh A."/>
            <person name="Dalal V."/>
            <person name="Srivastava S."/>
            <person name="Dixit A."/>
            <person name="Pal A.K."/>
            <person name="Ghazi I.A."/>
            <person name="Yadav M."/>
            <person name="Pandit A."/>
            <person name="Bhargava A."/>
            <person name="Sureshbabu K."/>
            <person name="Batra K."/>
            <person name="Sharma T.R."/>
            <person name="Mohapatra T."/>
            <person name="Singh N.K."/>
            <person name="Messing J."/>
            <person name="Nelson A.B."/>
            <person name="Fuks G."/>
            <person name="Kavchok S."/>
            <person name="Keizer G."/>
            <person name="Linton E."/>
            <person name="Llaca V."/>
            <person name="Song R."/>
            <person name="Tanyolac B."/>
            <person name="Young S."/>
            <person name="Ho-Il K."/>
            <person name="Hahn J.H."/>
            <person name="Sangsakoo G."/>
            <person name="Vanavichit A."/>
            <person name="de Mattos Luiz.A.T."/>
            <person name="Zimmer P.D."/>
            <person name="Malone G."/>
            <person name="Dellagostin O."/>
            <person name="de Oliveira A.C."/>
            <person name="Bevan M."/>
            <person name="Bancroft I."/>
            <person name="Minx P."/>
            <person name="Cordum H."/>
            <person name="Wilson R."/>
            <person name="Cheng Z."/>
            <person name="Jin W."/>
            <person name="Jiang J."/>
            <person name="Leong S.A."/>
            <person name="Iwama H."/>
            <person name="Gojobori T."/>
            <person name="Itoh T."/>
            <person name="Niimura Y."/>
            <person name="Fujii Y."/>
            <person name="Habara T."/>
            <person name="Sakai H."/>
            <person name="Sato Y."/>
            <person name="Wilson G."/>
            <person name="Kumar K."/>
            <person name="McCouch S."/>
            <person name="Juretic N."/>
            <person name="Hoen D."/>
            <person name="Wright S."/>
            <person name="Bruskiewich R."/>
            <person name="Bureau T."/>
            <person name="Miyao A."/>
            <person name="Hirochika H."/>
            <person name="Nishikawa T."/>
            <person name="Kadowaki K."/>
            <person name="Sugiura M."/>
            <person name="Burr B."/>
            <person name="Sasaki T."/>
        </authorList>
    </citation>
    <scope>NUCLEOTIDE SEQUENCE [LARGE SCALE GENOMIC DNA]</scope>
    <source>
        <strain evidence="9">cv. Nipponbare</strain>
    </source>
</reference>
<comment type="subcellular location">
    <subcellularLocation>
        <location evidence="1">Membrane</location>
        <topology evidence="1">Multi-pass membrane protein</topology>
    </subcellularLocation>
</comment>
<dbReference type="Proteomes" id="UP000000763">
    <property type="component" value="Chromosome 8"/>
</dbReference>
<dbReference type="Pfam" id="PF06027">
    <property type="entry name" value="SLC35F"/>
    <property type="match status" value="1"/>
</dbReference>
<evidence type="ECO:0000256" key="1">
    <source>
        <dbReference type="ARBA" id="ARBA00004141"/>
    </source>
</evidence>
<sequence>MLNLSPLLLTSDMWAVLIPIFPYHEKVDWIYFVGFAGTAAWPPHILIQELQGGRGASDEQGKAGDEEAGMQNPA</sequence>
<reference evidence="9" key="2">
    <citation type="journal article" date="2008" name="Nucleic Acids Res.">
        <title>The rice annotation project database (RAP-DB): 2008 update.</title>
        <authorList>
            <consortium name="The rice annotation project (RAP)"/>
        </authorList>
    </citation>
    <scope>GENOME REANNOTATION</scope>
    <source>
        <strain evidence="9">cv. Nipponbare</strain>
    </source>
</reference>
<evidence type="ECO:0000256" key="2">
    <source>
        <dbReference type="ARBA" id="ARBA00007863"/>
    </source>
</evidence>
<proteinExistence type="inferred from homology"/>
<feature type="region of interest" description="Disordered" evidence="7">
    <location>
        <begin position="52"/>
        <end position="74"/>
    </location>
</feature>
<evidence type="ECO:0000256" key="7">
    <source>
        <dbReference type="SAM" id="MobiDB-lite"/>
    </source>
</evidence>
<evidence type="ECO:0000256" key="4">
    <source>
        <dbReference type="ARBA" id="ARBA00022692"/>
    </source>
</evidence>
<evidence type="ECO:0000313" key="9">
    <source>
        <dbReference type="Proteomes" id="UP000000763"/>
    </source>
</evidence>
<evidence type="ECO:0000313" key="8">
    <source>
        <dbReference type="EMBL" id="BAC75862.1"/>
    </source>
</evidence>
<dbReference type="GO" id="GO:0016020">
    <property type="term" value="C:membrane"/>
    <property type="evidence" value="ECO:0007669"/>
    <property type="project" value="UniProtKB-SubCell"/>
</dbReference>
<comment type="similarity">
    <text evidence="2">Belongs to the SLC35F solute transporter family.</text>
</comment>
<evidence type="ECO:0000256" key="3">
    <source>
        <dbReference type="ARBA" id="ARBA00022448"/>
    </source>
</evidence>
<dbReference type="GO" id="GO:0022857">
    <property type="term" value="F:transmembrane transporter activity"/>
    <property type="evidence" value="ECO:0007669"/>
    <property type="project" value="InterPro"/>
</dbReference>
<accession>Q84QK9</accession>
<keyword evidence="3" id="KW-0813">Transport</keyword>
<organism evidence="8 9">
    <name type="scientific">Oryza sativa subsp. japonica</name>
    <name type="common">Rice</name>
    <dbReference type="NCBI Taxonomy" id="39947"/>
    <lineage>
        <taxon>Eukaryota</taxon>
        <taxon>Viridiplantae</taxon>
        <taxon>Streptophyta</taxon>
        <taxon>Embryophyta</taxon>
        <taxon>Tracheophyta</taxon>
        <taxon>Spermatophyta</taxon>
        <taxon>Magnoliopsida</taxon>
        <taxon>Liliopsida</taxon>
        <taxon>Poales</taxon>
        <taxon>Poaceae</taxon>
        <taxon>BOP clade</taxon>
        <taxon>Oryzoideae</taxon>
        <taxon>Oryzeae</taxon>
        <taxon>Oryzinae</taxon>
        <taxon>Oryza</taxon>
        <taxon>Oryza sativa</taxon>
    </lineage>
</organism>
<dbReference type="InterPro" id="IPR009262">
    <property type="entry name" value="SLC35_F1/F2/F6"/>
</dbReference>
<keyword evidence="6" id="KW-0472">Membrane</keyword>
<feature type="compositionally biased region" description="Basic and acidic residues" evidence="7">
    <location>
        <begin position="56"/>
        <end position="65"/>
    </location>
</feature>
<gene>
    <name evidence="8" type="primary">P0666G10.123</name>
</gene>
<dbReference type="EMBL" id="AP004592">
    <property type="protein sequence ID" value="BAC75862.1"/>
    <property type="molecule type" value="Genomic_DNA"/>
</dbReference>
<name>Q84QK9_ORYSJ</name>